<dbReference type="InterPro" id="IPR011576">
    <property type="entry name" value="Pyridox_Oxase_N"/>
</dbReference>
<dbReference type="GO" id="GO:0016491">
    <property type="term" value="F:oxidoreductase activity"/>
    <property type="evidence" value="ECO:0007669"/>
    <property type="project" value="UniProtKB-KW"/>
</dbReference>
<protein>
    <submittedName>
        <fullName evidence="3">PPOX class F420-dependent oxidoreductase</fullName>
        <ecNumber evidence="3">1.-.-.-</ecNumber>
    </submittedName>
</protein>
<organism evidence="3 4">
    <name type="scientific">Amycolatopsis samaneae</name>
    <dbReference type="NCBI Taxonomy" id="664691"/>
    <lineage>
        <taxon>Bacteria</taxon>
        <taxon>Bacillati</taxon>
        <taxon>Actinomycetota</taxon>
        <taxon>Actinomycetes</taxon>
        <taxon>Pseudonocardiales</taxon>
        <taxon>Pseudonocardiaceae</taxon>
        <taxon>Amycolatopsis</taxon>
    </lineage>
</organism>
<reference evidence="4" key="1">
    <citation type="journal article" date="2019" name="Int. J. Syst. Evol. Microbiol.">
        <title>The Global Catalogue of Microorganisms (GCM) 10K type strain sequencing project: providing services to taxonomists for standard genome sequencing and annotation.</title>
        <authorList>
            <consortium name="The Broad Institute Genomics Platform"/>
            <consortium name="The Broad Institute Genome Sequencing Center for Infectious Disease"/>
            <person name="Wu L."/>
            <person name="Ma J."/>
        </authorList>
    </citation>
    <scope>NUCLEOTIDE SEQUENCE [LARGE SCALE GENOMIC DNA]</scope>
    <source>
        <strain evidence="4">CGMCC 4.7643</strain>
    </source>
</reference>
<dbReference type="InterPro" id="IPR012349">
    <property type="entry name" value="Split_barrel_FMN-bd"/>
</dbReference>
<proteinExistence type="predicted"/>
<dbReference type="PANTHER" id="PTHR35176">
    <property type="entry name" value="HEME OXYGENASE HI_0854-RELATED"/>
    <property type="match status" value="1"/>
</dbReference>
<dbReference type="NCBIfam" id="TIGR04023">
    <property type="entry name" value="PPOX_MSMEG_5819"/>
    <property type="match status" value="1"/>
</dbReference>
<name>A0ABW5GRQ5_9PSEU</name>
<dbReference type="PANTHER" id="PTHR35176:SF6">
    <property type="entry name" value="HEME OXYGENASE HI_0854-RELATED"/>
    <property type="match status" value="1"/>
</dbReference>
<dbReference type="InterPro" id="IPR024031">
    <property type="entry name" value="MSMEG_5819/OxyR"/>
</dbReference>
<evidence type="ECO:0000256" key="1">
    <source>
        <dbReference type="ARBA" id="ARBA00023002"/>
    </source>
</evidence>
<comment type="caution">
    <text evidence="3">The sequence shown here is derived from an EMBL/GenBank/DDBJ whole genome shotgun (WGS) entry which is preliminary data.</text>
</comment>
<dbReference type="SUPFAM" id="SSF50475">
    <property type="entry name" value="FMN-binding split barrel"/>
    <property type="match status" value="1"/>
</dbReference>
<sequence length="144" mass="15851">MFTEKEIAYLRTQRLGRLATVGAHGEPHNVPVGLHYNAELGTIDIGGLNMAASRKYRDIRRNALVSFVVDDVDPIDPWTPRGIEVRGTAEALAEGGRRFNDVVADEMIRITPGRVVSWGIEAPWQDGTHARGTVPRPTPARGEK</sequence>
<gene>
    <name evidence="3" type="ORF">ACFSYJ_33435</name>
</gene>
<evidence type="ECO:0000313" key="4">
    <source>
        <dbReference type="Proteomes" id="UP001597419"/>
    </source>
</evidence>
<keyword evidence="1 3" id="KW-0560">Oxidoreductase</keyword>
<accession>A0ABW5GRQ5</accession>
<keyword evidence="4" id="KW-1185">Reference proteome</keyword>
<dbReference type="InterPro" id="IPR052019">
    <property type="entry name" value="F420H2_bilvrd_red/Heme_oxyg"/>
</dbReference>
<feature type="domain" description="Pyridoxamine 5'-phosphate oxidase N-terminal" evidence="2">
    <location>
        <begin position="5"/>
        <end position="102"/>
    </location>
</feature>
<dbReference type="Gene3D" id="2.30.110.10">
    <property type="entry name" value="Electron Transport, Fmn-binding Protein, Chain A"/>
    <property type="match status" value="1"/>
</dbReference>
<dbReference type="RefSeq" id="WP_345400543.1">
    <property type="nucleotide sequence ID" value="NZ_BAABHG010000011.1"/>
</dbReference>
<evidence type="ECO:0000259" key="2">
    <source>
        <dbReference type="Pfam" id="PF01243"/>
    </source>
</evidence>
<dbReference type="EMBL" id="JBHUKU010000021">
    <property type="protein sequence ID" value="MFD2463558.1"/>
    <property type="molecule type" value="Genomic_DNA"/>
</dbReference>
<dbReference type="EC" id="1.-.-.-" evidence="3"/>
<dbReference type="Proteomes" id="UP001597419">
    <property type="component" value="Unassembled WGS sequence"/>
</dbReference>
<evidence type="ECO:0000313" key="3">
    <source>
        <dbReference type="EMBL" id="MFD2463558.1"/>
    </source>
</evidence>
<dbReference type="Pfam" id="PF01243">
    <property type="entry name" value="PNPOx_N"/>
    <property type="match status" value="1"/>
</dbReference>